<name>A0A392NYP6_9FABA</name>
<dbReference type="AlphaFoldDB" id="A0A392NYP6"/>
<reference evidence="1 2" key="1">
    <citation type="journal article" date="2018" name="Front. Plant Sci.">
        <title>Red Clover (Trifolium pratense) and Zigzag Clover (T. medium) - A Picture of Genomic Similarities and Differences.</title>
        <authorList>
            <person name="Dluhosova J."/>
            <person name="Istvanek J."/>
            <person name="Nedelnik J."/>
            <person name="Repkova J."/>
        </authorList>
    </citation>
    <scope>NUCLEOTIDE SEQUENCE [LARGE SCALE GENOMIC DNA]</scope>
    <source>
        <strain evidence="2">cv. 10/8</strain>
        <tissue evidence="1">Leaf</tissue>
    </source>
</reference>
<feature type="non-terminal residue" evidence="1">
    <location>
        <position position="1"/>
    </location>
</feature>
<organism evidence="1 2">
    <name type="scientific">Trifolium medium</name>
    <dbReference type="NCBI Taxonomy" id="97028"/>
    <lineage>
        <taxon>Eukaryota</taxon>
        <taxon>Viridiplantae</taxon>
        <taxon>Streptophyta</taxon>
        <taxon>Embryophyta</taxon>
        <taxon>Tracheophyta</taxon>
        <taxon>Spermatophyta</taxon>
        <taxon>Magnoliopsida</taxon>
        <taxon>eudicotyledons</taxon>
        <taxon>Gunneridae</taxon>
        <taxon>Pentapetalae</taxon>
        <taxon>rosids</taxon>
        <taxon>fabids</taxon>
        <taxon>Fabales</taxon>
        <taxon>Fabaceae</taxon>
        <taxon>Papilionoideae</taxon>
        <taxon>50 kb inversion clade</taxon>
        <taxon>NPAAA clade</taxon>
        <taxon>Hologalegina</taxon>
        <taxon>IRL clade</taxon>
        <taxon>Trifolieae</taxon>
        <taxon>Trifolium</taxon>
    </lineage>
</organism>
<dbReference type="EMBL" id="LXQA010056985">
    <property type="protein sequence ID" value="MCI04923.1"/>
    <property type="molecule type" value="Genomic_DNA"/>
</dbReference>
<dbReference type="Proteomes" id="UP000265520">
    <property type="component" value="Unassembled WGS sequence"/>
</dbReference>
<keyword evidence="2" id="KW-1185">Reference proteome</keyword>
<protein>
    <submittedName>
        <fullName evidence="1">F-box/kelch-repeat protein</fullName>
    </submittedName>
</protein>
<sequence length="62" mass="7473">ETYTQFLLPPGFDEMPHFHPTLQVMMDSLCFSHDFKGTQFVIWQMNEFRVQDSWTQRIDCQS</sequence>
<accession>A0A392NYP6</accession>
<evidence type="ECO:0000313" key="1">
    <source>
        <dbReference type="EMBL" id="MCI04923.1"/>
    </source>
</evidence>
<comment type="caution">
    <text evidence="1">The sequence shown here is derived from an EMBL/GenBank/DDBJ whole genome shotgun (WGS) entry which is preliminary data.</text>
</comment>
<proteinExistence type="predicted"/>
<evidence type="ECO:0000313" key="2">
    <source>
        <dbReference type="Proteomes" id="UP000265520"/>
    </source>
</evidence>